<dbReference type="CDD" id="cd04301">
    <property type="entry name" value="NAT_SF"/>
    <property type="match status" value="1"/>
</dbReference>
<sequence length="171" mass="18070">MNAPITWTVRPETRADVPVIHAITAAAFETPMEADLVDALRADPAWIEGLSVVAVTPDGTVAGHALLTRCHIDGVPALCLAPVSVLPEFQKTGAGSACVRALLEAARERGENAVTVLGHPDYYPKFGFVRASGHGIRPPMEVPDEAMMVLALDPARPLPQGTIEYAAPFGI</sequence>
<dbReference type="PROSITE" id="PS51186">
    <property type="entry name" value="GNAT"/>
    <property type="match status" value="1"/>
</dbReference>
<comment type="caution">
    <text evidence="2">The sequence shown here is derived from an EMBL/GenBank/DDBJ whole genome shotgun (WGS) entry which is preliminary data.</text>
</comment>
<protein>
    <submittedName>
        <fullName evidence="2">N-acetyltransferase</fullName>
        <ecNumber evidence="2">2.3.1.-</ecNumber>
    </submittedName>
</protein>
<proteinExistence type="predicted"/>
<accession>A0ABV3DHK4</accession>
<dbReference type="PANTHER" id="PTHR43617">
    <property type="entry name" value="L-AMINO ACID N-ACETYLTRANSFERASE"/>
    <property type="match status" value="1"/>
</dbReference>
<dbReference type="InterPro" id="IPR016181">
    <property type="entry name" value="Acyl_CoA_acyltransferase"/>
</dbReference>
<dbReference type="Gene3D" id="3.40.630.30">
    <property type="match status" value="1"/>
</dbReference>
<organism evidence="2 3">
    <name type="scientific">Streptodolium elevatio</name>
    <dbReference type="NCBI Taxonomy" id="3157996"/>
    <lineage>
        <taxon>Bacteria</taxon>
        <taxon>Bacillati</taxon>
        <taxon>Actinomycetota</taxon>
        <taxon>Actinomycetes</taxon>
        <taxon>Kitasatosporales</taxon>
        <taxon>Streptomycetaceae</taxon>
        <taxon>Streptodolium</taxon>
    </lineage>
</organism>
<evidence type="ECO:0000313" key="2">
    <source>
        <dbReference type="EMBL" id="MEU8135230.1"/>
    </source>
</evidence>
<dbReference type="Pfam" id="PF00583">
    <property type="entry name" value="Acetyltransf_1"/>
    <property type="match status" value="1"/>
</dbReference>
<evidence type="ECO:0000259" key="1">
    <source>
        <dbReference type="PROSITE" id="PS51186"/>
    </source>
</evidence>
<dbReference type="Proteomes" id="UP001551482">
    <property type="component" value="Unassembled WGS sequence"/>
</dbReference>
<name>A0ABV3DHK4_9ACTN</name>
<evidence type="ECO:0000313" key="3">
    <source>
        <dbReference type="Proteomes" id="UP001551482"/>
    </source>
</evidence>
<dbReference type="SUPFAM" id="SSF55729">
    <property type="entry name" value="Acyl-CoA N-acyltransferases (Nat)"/>
    <property type="match status" value="1"/>
</dbReference>
<keyword evidence="3" id="KW-1185">Reference proteome</keyword>
<keyword evidence="2" id="KW-0808">Transferase</keyword>
<dbReference type="RefSeq" id="WP_358354760.1">
    <property type="nucleotide sequence ID" value="NZ_JBEZFP010000039.1"/>
</dbReference>
<dbReference type="EMBL" id="JBEZFP010000039">
    <property type="protein sequence ID" value="MEU8135230.1"/>
    <property type="molecule type" value="Genomic_DNA"/>
</dbReference>
<keyword evidence="2" id="KW-0012">Acyltransferase</keyword>
<dbReference type="InterPro" id="IPR050276">
    <property type="entry name" value="MshD_Acetyltransferase"/>
</dbReference>
<dbReference type="PANTHER" id="PTHR43617:SF2">
    <property type="entry name" value="UPF0039 PROTEIN SLL0451"/>
    <property type="match status" value="1"/>
</dbReference>
<reference evidence="2 3" key="1">
    <citation type="submission" date="2024-06" db="EMBL/GenBank/DDBJ databases">
        <title>The Natural Products Discovery Center: Release of the First 8490 Sequenced Strains for Exploring Actinobacteria Biosynthetic Diversity.</title>
        <authorList>
            <person name="Kalkreuter E."/>
            <person name="Kautsar S.A."/>
            <person name="Yang D."/>
            <person name="Bader C.D."/>
            <person name="Teijaro C.N."/>
            <person name="Fluegel L."/>
            <person name="Davis C.M."/>
            <person name="Simpson J.R."/>
            <person name="Lauterbach L."/>
            <person name="Steele A.D."/>
            <person name="Gui C."/>
            <person name="Meng S."/>
            <person name="Li G."/>
            <person name="Viehrig K."/>
            <person name="Ye F."/>
            <person name="Su P."/>
            <person name="Kiefer A.F."/>
            <person name="Nichols A."/>
            <person name="Cepeda A.J."/>
            <person name="Yan W."/>
            <person name="Fan B."/>
            <person name="Jiang Y."/>
            <person name="Adhikari A."/>
            <person name="Zheng C.-J."/>
            <person name="Schuster L."/>
            <person name="Cowan T.M."/>
            <person name="Smanski M.J."/>
            <person name="Chevrette M.G."/>
            <person name="De Carvalho L.P.S."/>
            <person name="Shen B."/>
        </authorList>
    </citation>
    <scope>NUCLEOTIDE SEQUENCE [LARGE SCALE GENOMIC DNA]</scope>
    <source>
        <strain evidence="2 3">NPDC048946</strain>
    </source>
</reference>
<dbReference type="InterPro" id="IPR000182">
    <property type="entry name" value="GNAT_dom"/>
</dbReference>
<gene>
    <name evidence="2" type="ORF">AB0C36_17130</name>
</gene>
<feature type="domain" description="N-acetyltransferase" evidence="1">
    <location>
        <begin position="7"/>
        <end position="145"/>
    </location>
</feature>
<dbReference type="EC" id="2.3.1.-" evidence="2"/>
<dbReference type="GO" id="GO:0016746">
    <property type="term" value="F:acyltransferase activity"/>
    <property type="evidence" value="ECO:0007669"/>
    <property type="project" value="UniProtKB-KW"/>
</dbReference>